<name>A0A5Q0BQD4_9GAMM</name>
<protein>
    <submittedName>
        <fullName evidence="1">Uncharacterized protein</fullName>
    </submittedName>
</protein>
<accession>A0A5Q0BQD4</accession>
<proteinExistence type="predicted"/>
<reference evidence="1 2" key="1">
    <citation type="submission" date="2019-09" db="EMBL/GenBank/DDBJ databases">
        <title>Ecophysiology of the spiral-shaped methanotroph Methylospira mobilis as revealed by the complete genome sequence.</title>
        <authorList>
            <person name="Oshkin I.Y."/>
            <person name="Dedysh S.N."/>
            <person name="Miroshnikov K."/>
            <person name="Danilova O.V."/>
            <person name="Hakobyan A."/>
            <person name="Liesack W."/>
        </authorList>
    </citation>
    <scope>NUCLEOTIDE SEQUENCE [LARGE SCALE GENOMIC DNA]</scope>
    <source>
        <strain evidence="1 2">Shm1</strain>
    </source>
</reference>
<sequence length="72" mass="8488">MNLQIKLDMLNLETATKTQLATAIDSLIEQAQQDPDQRQRVRIRSERELKRRELFGNACYLEFNCAVTMRFI</sequence>
<dbReference type="KEGG" id="mmob:F6R98_19300"/>
<dbReference type="RefSeq" id="WP_153250472.1">
    <property type="nucleotide sequence ID" value="NZ_CP044205.1"/>
</dbReference>
<dbReference type="InParanoid" id="A0A5Q0BQD4"/>
<gene>
    <name evidence="1" type="ORF">F6R98_19300</name>
</gene>
<keyword evidence="2" id="KW-1185">Reference proteome</keyword>
<evidence type="ECO:0000313" key="1">
    <source>
        <dbReference type="EMBL" id="QFY44511.1"/>
    </source>
</evidence>
<organism evidence="1 2">
    <name type="scientific">Candidatus Methylospira mobilis</name>
    <dbReference type="NCBI Taxonomy" id="1808979"/>
    <lineage>
        <taxon>Bacteria</taxon>
        <taxon>Pseudomonadati</taxon>
        <taxon>Pseudomonadota</taxon>
        <taxon>Gammaproteobacteria</taxon>
        <taxon>Methylococcales</taxon>
        <taxon>Methylococcaceae</taxon>
        <taxon>Candidatus Methylospira</taxon>
    </lineage>
</organism>
<dbReference type="AlphaFoldDB" id="A0A5Q0BQD4"/>
<dbReference type="EMBL" id="CP044205">
    <property type="protein sequence ID" value="QFY44511.1"/>
    <property type="molecule type" value="Genomic_DNA"/>
</dbReference>
<dbReference type="Proteomes" id="UP000325755">
    <property type="component" value="Chromosome"/>
</dbReference>
<evidence type="ECO:0000313" key="2">
    <source>
        <dbReference type="Proteomes" id="UP000325755"/>
    </source>
</evidence>